<organism evidence="2 3">
    <name type="scientific">Lentinula aff. detonsa</name>
    <dbReference type="NCBI Taxonomy" id="2804958"/>
    <lineage>
        <taxon>Eukaryota</taxon>
        <taxon>Fungi</taxon>
        <taxon>Dikarya</taxon>
        <taxon>Basidiomycota</taxon>
        <taxon>Agaricomycotina</taxon>
        <taxon>Agaricomycetes</taxon>
        <taxon>Agaricomycetidae</taxon>
        <taxon>Agaricales</taxon>
        <taxon>Marasmiineae</taxon>
        <taxon>Omphalotaceae</taxon>
        <taxon>Lentinula</taxon>
    </lineage>
</organism>
<feature type="region of interest" description="Disordered" evidence="1">
    <location>
        <begin position="1"/>
        <end position="23"/>
    </location>
</feature>
<accession>A0AA38KW18</accession>
<evidence type="ECO:0000313" key="3">
    <source>
        <dbReference type="Proteomes" id="UP001163798"/>
    </source>
</evidence>
<dbReference type="EMBL" id="MU794453">
    <property type="protein sequence ID" value="KAJ3779648.1"/>
    <property type="molecule type" value="Genomic_DNA"/>
</dbReference>
<reference evidence="2" key="1">
    <citation type="submission" date="2022-08" db="EMBL/GenBank/DDBJ databases">
        <authorList>
            <consortium name="DOE Joint Genome Institute"/>
            <person name="Min B."/>
            <person name="Riley R."/>
            <person name="Sierra-Patev S."/>
            <person name="Naranjo-Ortiz M."/>
            <person name="Looney B."/>
            <person name="Konkel Z."/>
            <person name="Slot J.C."/>
            <person name="Sakamoto Y."/>
            <person name="Steenwyk J.L."/>
            <person name="Rokas A."/>
            <person name="Carro J."/>
            <person name="Camarero S."/>
            <person name="Ferreira P."/>
            <person name="Molpeceres G."/>
            <person name="Ruiz-Duenas F.J."/>
            <person name="Serrano A."/>
            <person name="Henrissat B."/>
            <person name="Drula E."/>
            <person name="Hughes K.W."/>
            <person name="Mata J.L."/>
            <person name="Ishikawa N.K."/>
            <person name="Vargas-Isla R."/>
            <person name="Ushijima S."/>
            <person name="Smith C.A."/>
            <person name="Ahrendt S."/>
            <person name="Andreopoulos W."/>
            <person name="He G."/>
            <person name="Labutti K."/>
            <person name="Lipzen A."/>
            <person name="Ng V."/>
            <person name="Sandor L."/>
            <person name="Barry K."/>
            <person name="Martinez A.T."/>
            <person name="Xiao Y."/>
            <person name="Gibbons J.G."/>
            <person name="Terashima K."/>
            <person name="Hibbett D.S."/>
            <person name="Grigoriev I.V."/>
        </authorList>
    </citation>
    <scope>NUCLEOTIDE SEQUENCE</scope>
    <source>
        <strain evidence="2">TFB10291</strain>
    </source>
</reference>
<dbReference type="Proteomes" id="UP001163798">
    <property type="component" value="Unassembled WGS sequence"/>
</dbReference>
<gene>
    <name evidence="2" type="ORF">GGU10DRAFT_382085</name>
</gene>
<feature type="non-terminal residue" evidence="2">
    <location>
        <position position="228"/>
    </location>
</feature>
<keyword evidence="3" id="KW-1185">Reference proteome</keyword>
<protein>
    <submittedName>
        <fullName evidence="2">Uncharacterized protein</fullName>
    </submittedName>
</protein>
<sequence length="228" mass="26162">YEKDYSGHYSGTSGEEIAGDSAPVSDKVDDLSVLNSINTLVPGPSMYPLTFPPDGSATGWFPDAFRFVNVNLGGPYTSLVDQWITFERISNWQTKNTGLAKLNRPMELTTWINYGRYNKKRIKITPERVHQFAVNFWIWWSSLQPSWRAVGEDNRPLAAKEMKDDWKSLDHYGQNGWLSLVVCLRWWGEGLMRVQNETLRKEGIDDWLMAIEDMAIMLGGLISYKQML</sequence>
<proteinExistence type="predicted"/>
<evidence type="ECO:0000256" key="1">
    <source>
        <dbReference type="SAM" id="MobiDB-lite"/>
    </source>
</evidence>
<dbReference type="AlphaFoldDB" id="A0AA38KW18"/>
<name>A0AA38KW18_9AGAR</name>
<evidence type="ECO:0000313" key="2">
    <source>
        <dbReference type="EMBL" id="KAJ3779648.1"/>
    </source>
</evidence>
<comment type="caution">
    <text evidence="2">The sequence shown here is derived from an EMBL/GenBank/DDBJ whole genome shotgun (WGS) entry which is preliminary data.</text>
</comment>